<evidence type="ECO:0000313" key="2">
    <source>
        <dbReference type="EMBL" id="NBC36594.1"/>
    </source>
</evidence>
<feature type="chain" id="PRO_5045931786" evidence="1">
    <location>
        <begin position="22"/>
        <end position="177"/>
    </location>
</feature>
<feature type="signal peptide" evidence="1">
    <location>
        <begin position="1"/>
        <end position="21"/>
    </location>
</feature>
<gene>
    <name evidence="2" type="ORF">GTZ99_08490</name>
</gene>
<accession>A0ABW9XDJ1</accession>
<name>A0ABW9XDJ1_9SPHN</name>
<proteinExistence type="predicted"/>
<dbReference type="Proteomes" id="UP000753724">
    <property type="component" value="Unassembled WGS sequence"/>
</dbReference>
<keyword evidence="3" id="KW-1185">Reference proteome</keyword>
<sequence>MSLIALIAPVMLAASGPVAWPAPLADFRDGALLCDNPDDARKICSSLRTVTSDGKGGWIMRELRIMDREADIVLEASAHLFIQDGQFCHKIDLSQVPTFRFWQHGILASPALHQKMVAMTKAQIAVIANKTFCYELARTNDQLIRRGRMYDGATFKIALPAQPARLVQAKQGYRVAP</sequence>
<dbReference type="EMBL" id="JAAAPO010000003">
    <property type="protein sequence ID" value="NBC36594.1"/>
    <property type="molecule type" value="Genomic_DNA"/>
</dbReference>
<keyword evidence="1" id="KW-0732">Signal</keyword>
<evidence type="ECO:0000313" key="3">
    <source>
        <dbReference type="Proteomes" id="UP000753724"/>
    </source>
</evidence>
<reference evidence="3" key="1">
    <citation type="submission" date="2020-01" db="EMBL/GenBank/DDBJ databases">
        <title>Sphingomonas sp. strain CSW-10.</title>
        <authorList>
            <person name="Chen W.-M."/>
        </authorList>
    </citation>
    <scope>NUCLEOTIDE SEQUENCE [LARGE SCALE GENOMIC DNA]</scope>
    <source>
        <strain evidence="3">FSY-8</strain>
    </source>
</reference>
<dbReference type="RefSeq" id="WP_161717872.1">
    <property type="nucleotide sequence ID" value="NZ_JAAAPO010000003.1"/>
</dbReference>
<organism evidence="2 3">
    <name type="scientific">Novosphingobium ovatum</name>
    <dbReference type="NCBI Taxonomy" id="1908523"/>
    <lineage>
        <taxon>Bacteria</taxon>
        <taxon>Pseudomonadati</taxon>
        <taxon>Pseudomonadota</taxon>
        <taxon>Alphaproteobacteria</taxon>
        <taxon>Sphingomonadales</taxon>
        <taxon>Sphingomonadaceae</taxon>
        <taxon>Novosphingobium</taxon>
    </lineage>
</organism>
<evidence type="ECO:0000256" key="1">
    <source>
        <dbReference type="SAM" id="SignalP"/>
    </source>
</evidence>
<protein>
    <submittedName>
        <fullName evidence="2">Uncharacterized protein</fullName>
    </submittedName>
</protein>
<comment type="caution">
    <text evidence="2">The sequence shown here is derived from an EMBL/GenBank/DDBJ whole genome shotgun (WGS) entry which is preliminary data.</text>
</comment>